<comment type="caution">
    <text evidence="1">The sequence shown here is derived from an EMBL/GenBank/DDBJ whole genome shotgun (WGS) entry which is preliminary data.</text>
</comment>
<sequence>MELHIACSKARASAPACVCGTEIISSYANNTSRFDVAKGHGDRRLIEVSALGFRRLRDPDSVRGSVPALMR</sequence>
<dbReference type="Proteomes" id="UP000299102">
    <property type="component" value="Unassembled WGS sequence"/>
</dbReference>
<organism evidence="1 2">
    <name type="scientific">Eumeta variegata</name>
    <name type="common">Bagworm moth</name>
    <name type="synonym">Eumeta japonica</name>
    <dbReference type="NCBI Taxonomy" id="151549"/>
    <lineage>
        <taxon>Eukaryota</taxon>
        <taxon>Metazoa</taxon>
        <taxon>Ecdysozoa</taxon>
        <taxon>Arthropoda</taxon>
        <taxon>Hexapoda</taxon>
        <taxon>Insecta</taxon>
        <taxon>Pterygota</taxon>
        <taxon>Neoptera</taxon>
        <taxon>Endopterygota</taxon>
        <taxon>Lepidoptera</taxon>
        <taxon>Glossata</taxon>
        <taxon>Ditrysia</taxon>
        <taxon>Tineoidea</taxon>
        <taxon>Psychidae</taxon>
        <taxon>Oiketicinae</taxon>
        <taxon>Eumeta</taxon>
    </lineage>
</organism>
<protein>
    <submittedName>
        <fullName evidence="1">Uncharacterized protein</fullName>
    </submittedName>
</protein>
<gene>
    <name evidence="1" type="ORF">EVAR_27270_1</name>
</gene>
<reference evidence="1 2" key="1">
    <citation type="journal article" date="2019" name="Commun. Biol.">
        <title>The bagworm genome reveals a unique fibroin gene that provides high tensile strength.</title>
        <authorList>
            <person name="Kono N."/>
            <person name="Nakamura H."/>
            <person name="Ohtoshi R."/>
            <person name="Tomita M."/>
            <person name="Numata K."/>
            <person name="Arakawa K."/>
        </authorList>
    </citation>
    <scope>NUCLEOTIDE SEQUENCE [LARGE SCALE GENOMIC DNA]</scope>
</reference>
<name>A0A4C1VZS4_EUMVA</name>
<accession>A0A4C1VZS4</accession>
<dbReference type="EMBL" id="BGZK01000450">
    <property type="protein sequence ID" value="GBP44313.1"/>
    <property type="molecule type" value="Genomic_DNA"/>
</dbReference>
<keyword evidence="2" id="KW-1185">Reference proteome</keyword>
<dbReference type="AlphaFoldDB" id="A0A4C1VZS4"/>
<evidence type="ECO:0000313" key="2">
    <source>
        <dbReference type="Proteomes" id="UP000299102"/>
    </source>
</evidence>
<proteinExistence type="predicted"/>
<evidence type="ECO:0000313" key="1">
    <source>
        <dbReference type="EMBL" id="GBP44313.1"/>
    </source>
</evidence>